<dbReference type="EMBL" id="JACHJW010000001">
    <property type="protein sequence ID" value="MBB4961053.1"/>
    <property type="molecule type" value="Genomic_DNA"/>
</dbReference>
<accession>A0A7W7WS67</accession>
<proteinExistence type="predicted"/>
<name>A0A7W7WS67_9ACTN</name>
<sequence>MLTSATTLVERRTVLTGDFGTHPYEAGWATEALFYVRTEGPHPTLTIQAQVSPDGVEWLDRGARLTLPSDRSLIDVELYGFGTWIRLFITGSTSEQPTTLLVHLALKG</sequence>
<evidence type="ECO:0000313" key="3">
    <source>
        <dbReference type="Proteomes" id="UP000578819"/>
    </source>
</evidence>
<protein>
    <recommendedName>
        <fullName evidence="1">DUF6385 domain-containing protein</fullName>
    </recommendedName>
</protein>
<feature type="domain" description="DUF6385" evidence="1">
    <location>
        <begin position="33"/>
        <end position="103"/>
    </location>
</feature>
<evidence type="ECO:0000313" key="2">
    <source>
        <dbReference type="EMBL" id="MBB4961053.1"/>
    </source>
</evidence>
<gene>
    <name evidence="2" type="ORF">FHR38_004786</name>
</gene>
<keyword evidence="3" id="KW-1185">Reference proteome</keyword>
<evidence type="ECO:0000259" key="1">
    <source>
        <dbReference type="Pfam" id="PF19912"/>
    </source>
</evidence>
<reference evidence="2 3" key="1">
    <citation type="submission" date="2020-08" db="EMBL/GenBank/DDBJ databases">
        <title>Sequencing the genomes of 1000 actinobacteria strains.</title>
        <authorList>
            <person name="Klenk H.-P."/>
        </authorList>
    </citation>
    <scope>NUCLEOTIDE SEQUENCE [LARGE SCALE GENOMIC DNA]</scope>
    <source>
        <strain evidence="2 3">DSM 45886</strain>
    </source>
</reference>
<dbReference type="AlphaFoldDB" id="A0A7W7WS67"/>
<dbReference type="RefSeq" id="WP_184536719.1">
    <property type="nucleotide sequence ID" value="NZ_JACHJW010000001.1"/>
</dbReference>
<dbReference type="Proteomes" id="UP000578819">
    <property type="component" value="Unassembled WGS sequence"/>
</dbReference>
<comment type="caution">
    <text evidence="2">The sequence shown here is derived from an EMBL/GenBank/DDBJ whole genome shotgun (WGS) entry which is preliminary data.</text>
</comment>
<dbReference type="InterPro" id="IPR045965">
    <property type="entry name" value="DUF6385"/>
</dbReference>
<dbReference type="Pfam" id="PF19912">
    <property type="entry name" value="DUF6385"/>
    <property type="match status" value="1"/>
</dbReference>
<organism evidence="2 3">
    <name type="scientific">Micromonospora polyrhachis</name>
    <dbReference type="NCBI Taxonomy" id="1282883"/>
    <lineage>
        <taxon>Bacteria</taxon>
        <taxon>Bacillati</taxon>
        <taxon>Actinomycetota</taxon>
        <taxon>Actinomycetes</taxon>
        <taxon>Micromonosporales</taxon>
        <taxon>Micromonosporaceae</taxon>
        <taxon>Micromonospora</taxon>
    </lineage>
</organism>